<evidence type="ECO:0000313" key="2">
    <source>
        <dbReference type="EMBL" id="MBB6672924.1"/>
    </source>
</evidence>
<feature type="domain" description="SLH" evidence="1">
    <location>
        <begin position="1674"/>
        <end position="1737"/>
    </location>
</feature>
<dbReference type="Gene3D" id="2.60.40.2340">
    <property type="match status" value="5"/>
</dbReference>
<name>A0A7X0VHR2_9BACL</name>
<comment type="caution">
    <text evidence="2">The sequence shown here is derived from an EMBL/GenBank/DDBJ whole genome shotgun (WGS) entry which is preliminary data.</text>
</comment>
<dbReference type="InterPro" id="IPR001119">
    <property type="entry name" value="SLH_dom"/>
</dbReference>
<dbReference type="RefSeq" id="WP_185670780.1">
    <property type="nucleotide sequence ID" value="NZ_JACJVP010000032.1"/>
</dbReference>
<evidence type="ECO:0000313" key="3">
    <source>
        <dbReference type="Proteomes" id="UP000547209"/>
    </source>
</evidence>
<feature type="domain" description="SLH" evidence="1">
    <location>
        <begin position="1800"/>
        <end position="1852"/>
    </location>
</feature>
<accession>A0A7X0VHR2</accession>
<dbReference type="PROSITE" id="PS51272">
    <property type="entry name" value="SLH"/>
    <property type="match status" value="3"/>
</dbReference>
<evidence type="ECO:0000259" key="1">
    <source>
        <dbReference type="PROSITE" id="PS51272"/>
    </source>
</evidence>
<dbReference type="InterPro" id="IPR042229">
    <property type="entry name" value="Listeria/Bacterioides_rpt_sf"/>
</dbReference>
<dbReference type="PANTHER" id="PTHR43308:SF5">
    <property type="entry name" value="S-LAYER PROTEIN _ PEPTIDOGLYCAN ENDO-BETA-N-ACETYLGLUCOSAMINIDASE"/>
    <property type="match status" value="1"/>
</dbReference>
<reference evidence="2 3" key="1">
    <citation type="submission" date="2020-08" db="EMBL/GenBank/DDBJ databases">
        <title>Cohnella phylogeny.</title>
        <authorList>
            <person name="Dunlap C."/>
        </authorList>
    </citation>
    <scope>NUCLEOTIDE SEQUENCE [LARGE SCALE GENOMIC DNA]</scope>
    <source>
        <strain evidence="2 3">DSM 28246</strain>
    </source>
</reference>
<organism evidence="2 3">
    <name type="scientific">Cohnella nanjingensis</name>
    <dbReference type="NCBI Taxonomy" id="1387779"/>
    <lineage>
        <taxon>Bacteria</taxon>
        <taxon>Bacillati</taxon>
        <taxon>Bacillota</taxon>
        <taxon>Bacilli</taxon>
        <taxon>Bacillales</taxon>
        <taxon>Paenibacillaceae</taxon>
        <taxon>Cohnella</taxon>
    </lineage>
</organism>
<dbReference type="Gene3D" id="2.60.40.4270">
    <property type="entry name" value="Listeria-Bacteroides repeat domain"/>
    <property type="match status" value="1"/>
</dbReference>
<dbReference type="Pfam" id="PF00395">
    <property type="entry name" value="SLH"/>
    <property type="match status" value="3"/>
</dbReference>
<proteinExistence type="predicted"/>
<dbReference type="InterPro" id="IPR051465">
    <property type="entry name" value="Cell_Envelope_Struct_Comp"/>
</dbReference>
<feature type="domain" description="SLH" evidence="1">
    <location>
        <begin position="1738"/>
        <end position="1798"/>
    </location>
</feature>
<dbReference type="Gene3D" id="2.160.20.110">
    <property type="match status" value="3"/>
</dbReference>
<dbReference type="InterPro" id="IPR011493">
    <property type="entry name" value="GLUG"/>
</dbReference>
<dbReference type="EMBL" id="JACJVP010000032">
    <property type="protein sequence ID" value="MBB6672924.1"/>
    <property type="molecule type" value="Genomic_DNA"/>
</dbReference>
<dbReference type="Proteomes" id="UP000547209">
    <property type="component" value="Unassembled WGS sequence"/>
</dbReference>
<sequence>MRSARRKAIPLLLALIVIVGAIPGGMLGYGKAFAANEFTGDGTSSNPYLIHTGSQLNKIRGEYLDASLYFKLTANIDLSGFAGGTGWVPIGTWDHPFIGHLDGNGYKISGLKIADSSRDYAGLFGYVGGGGYIANVKMEKANIDGGNWLGSLVAMNDGGTIENSSASGSLTGTKGVGGLVGSNRGILRNSYAAGSVNGSESAGGLAGINGGTILDSAATVDVSGSLHAGGLVGWQSQDGATISNSHADGRVSGSENVGGLVGWNYKGVIADVSSAAGTVSGIDAMKYVGGLVGYNEYGSISDSNASGSVTGKIEVGGLIGYDYRGNISNDYASGTVTGLSGSTNIGGLVGDTDYGTITRSYASGKVKGSADTPYAGGLIGYSLAATVSDSYATGDVAGYSAGGLLGSSDNGEVHSSYATGNVIGTVTVGGLVGWNVMGPISDSYAAGKANGTKNVGGLVGWNVNGPISNSYAIGKVSAASDVGGLVGFSYANTVVNSFYDFAATGQSASIGGVGKPTSEMRQQSTFEADQANRWDFANRWAIDPDRNGGYPYLREIQVYLDYDGNGHDGGTVPSSSSYMPGSIVRIGTGTQLTKAGYASDGWNTKSDGTGTKYRPGDPYPISATTTLFANWVLPGPTAAITSTMGTVSTGGTANETISDIPIGTTVAALKAAITPTAGAAFEIYESDGTTVAATLATGHKLIVTASDGSARTTYTVTVRKPSSEATLTSALGTVSAGGTANETLADIPYGTSLVTLIQAITPAAGASFDVYDADEATLATNLTRGSKVIVTAEDGATKVVYALRFVANTAATLTSTLGTVSAGGTANETFVVPYATTLTALKAAVTPADGATFEVYDADGATVATTLATGHKVIVTSEDGSHKVTYTVTIAPNTDATVTSAIGIVSTGGTATETITRVPFGTTLAAFKAAITPAAGATFQIYNSNETTVSTSLASGRKVIVIAQDGVTRVVYRVYVDPNADATITSSVGTVSAGGTANESITVPYGTTLTALNNAIRPAPGAGYVIYDADGTTVATTLATGSKVIVTAQDMGTKVTYTVTIATNSAKAITSFRLAEQTANAVINAGAHTVSIRVANGTNLNGLVATFALSPGASATVGSVVQESGRTANDFTGAVTYVVKAEDNSVQNWTVTVTAAASSAKEIASFSFAEQTRAATINTSDRTVSIEVQNGTSLNGLVASFTLSAGASAKVGGAAQISGTTANNFAGAVYYTVTAADNSTQTWRITVTVAANSAATLTSAIGTVSVGGTPNETIANIPYGTSLAALKAAITPATGATFDVYEADGATVAADLASGYKVIVTAQDGTTNVTYTITVNAAPPSGAATLTSALGIVSVGGTVYETIANIPYGTSLASLKAAIVPAAGATFDVYEADGATVAADLATGYKVIVTAQDGTTKVTYTITVNAAPPSGAATLTSTIGTVSVGGTPNETITNIPYGTSLASLKAAIVPAAGATFDVYTADGITVAADLATGYKVIVTAQDGTTKATYTITVNAAPPTSGGPSVPDYPKVVSTNGRLHLRVGEEGEVSLEQEIIVSIPANATDKELRITIEKIANTGSLLAKDDVLATAIFEILKNSPDFFAKQVTLTFKFDPASLKSYQRAAIFYYDEEKKSWVEIIGSKVNGRYISVTVNHFTKFAVFAVGQAPDQPTDTDPAFKLNDIAGHWAEPAILQAASRGIVTGYPDGTFKPNHIVTRAEFTVMLVKLLKPQGSDAALTFSDASKIGAWAKSAVAQAVLAGYIKGYEDGTFRPDEAITRAEMTVMIKNALQMSADSSEATGFADEKSIPSWAKEAVTALRKLGYIQGNESNQFHPNDKTTRAEAVSVLLRLSPQ</sequence>
<dbReference type="PANTHER" id="PTHR43308">
    <property type="entry name" value="OUTER MEMBRANE PROTEIN ALPHA-RELATED"/>
    <property type="match status" value="1"/>
</dbReference>
<dbReference type="Pfam" id="PF07581">
    <property type="entry name" value="Glug"/>
    <property type="match status" value="4"/>
</dbReference>
<keyword evidence="3" id="KW-1185">Reference proteome</keyword>
<protein>
    <submittedName>
        <fullName evidence="2">S-layer homology domain-containing protein</fullName>
    </submittedName>
</protein>
<gene>
    <name evidence="2" type="ORF">H7C19_19780</name>
</gene>
<dbReference type="Gene3D" id="2.60.220.30">
    <property type="match status" value="1"/>
</dbReference>